<feature type="region of interest" description="Disordered" evidence="2">
    <location>
        <begin position="277"/>
        <end position="329"/>
    </location>
</feature>
<dbReference type="NCBIfam" id="NF045517">
    <property type="entry name" value="halo_surf_dom"/>
    <property type="match status" value="1"/>
</dbReference>
<sequence length="352" mass="37383">MITERTDVAEDDRLIIEVEASGIFGFLADNSSNDFDIVEDGTEASALYHLVENSGEGVNFEVEADDGIGNQEPTALELETEDEGDIFVLIDNDEGVFYVVVDTSSGDAFDGDLEDGQDFDVEFEFETDDDDRYEFGDGPFDGGAGDSSGANADAAFPYLGTDSDQSVSTEFTIVEPAAEFHNLDADDNVQIEAGEDVVLTGETNVAPGSEGDVRVRNAGDTPSFLSTQDAEIDSDGTFETEAFDFGDRAVDDEAEINFRVGGSSVTDADGIFVEEVEDADDEPADDADDHEDDHADEPADEPADDGVDDEPAPADDTADDVEPEDDGVPGFGLAIAVVALLAAAMLALRRQN</sequence>
<keyword evidence="3" id="KW-1133">Transmembrane helix</keyword>
<dbReference type="RefSeq" id="WP_161493158.1">
    <property type="nucleotide sequence ID" value="NZ_CP019893.1"/>
</dbReference>
<keyword evidence="1" id="KW-0732">Signal</keyword>
<evidence type="ECO:0000313" key="6">
    <source>
        <dbReference type="Proteomes" id="UP000250088"/>
    </source>
</evidence>
<evidence type="ECO:0000256" key="1">
    <source>
        <dbReference type="ARBA" id="ARBA00022729"/>
    </source>
</evidence>
<keyword evidence="3" id="KW-0812">Transmembrane</keyword>
<keyword evidence="3" id="KW-0472">Membrane</keyword>
<dbReference type="GO" id="GO:0030115">
    <property type="term" value="C:S-layer"/>
    <property type="evidence" value="ECO:0007669"/>
    <property type="project" value="UniProtKB-SubCell"/>
</dbReference>
<dbReference type="AlphaFoldDB" id="A0A2Z2HS44"/>
<name>A0A2Z2HS44_9EURY</name>
<dbReference type="NCBIfam" id="TIGR04126">
    <property type="entry name" value="PGF_CTERM"/>
    <property type="match status" value="1"/>
</dbReference>
<evidence type="ECO:0000313" key="5">
    <source>
        <dbReference type="EMBL" id="ARS89623.1"/>
    </source>
</evidence>
<dbReference type="GO" id="GO:0005886">
    <property type="term" value="C:plasma membrane"/>
    <property type="evidence" value="ECO:0007669"/>
    <property type="project" value="UniProtKB-SubCell"/>
</dbReference>
<reference evidence="6" key="1">
    <citation type="submission" date="2017-02" db="EMBL/GenBank/DDBJ databases">
        <title>Natronthermophilus aegyptiacus gen. nov.,sp. nov., an aerobic, extremely halophilic alkalithermophilic archaeon isolated from the athalassohaline Wadi An Natrun, Egypt.</title>
        <authorList>
            <person name="Zhao B."/>
        </authorList>
    </citation>
    <scope>NUCLEOTIDE SEQUENCE [LARGE SCALE GENOMIC DNA]</scope>
    <source>
        <strain evidence="6">JW/NM-HA 15</strain>
    </source>
</reference>
<feature type="compositionally biased region" description="Acidic residues" evidence="2">
    <location>
        <begin position="298"/>
        <end position="327"/>
    </location>
</feature>
<proteinExistence type="predicted"/>
<organism evidence="5 6">
    <name type="scientific">Natrarchaeobaculum aegyptiacum</name>
    <dbReference type="NCBI Taxonomy" id="745377"/>
    <lineage>
        <taxon>Archaea</taxon>
        <taxon>Methanobacteriati</taxon>
        <taxon>Methanobacteriota</taxon>
        <taxon>Stenosarchaea group</taxon>
        <taxon>Halobacteria</taxon>
        <taxon>Halobacteriales</taxon>
        <taxon>Natrialbaceae</taxon>
        <taxon>Natrarchaeobaculum</taxon>
    </lineage>
</organism>
<evidence type="ECO:0000259" key="4">
    <source>
        <dbReference type="Pfam" id="PF18204"/>
    </source>
</evidence>
<evidence type="ECO:0000256" key="2">
    <source>
        <dbReference type="SAM" id="MobiDB-lite"/>
    </source>
</evidence>
<dbReference type="GeneID" id="32893944"/>
<dbReference type="Proteomes" id="UP000250088">
    <property type="component" value="Chromosome"/>
</dbReference>
<feature type="domain" description="PGF-CTERM archaeal protein-sorting signal" evidence="4">
    <location>
        <begin position="328"/>
        <end position="350"/>
    </location>
</feature>
<protein>
    <recommendedName>
        <fullName evidence="4">PGF-CTERM archaeal protein-sorting signal domain-containing protein</fullName>
    </recommendedName>
</protein>
<dbReference type="OrthoDB" id="205643at2157"/>
<feature type="compositionally biased region" description="Acidic residues" evidence="2">
    <location>
        <begin position="277"/>
        <end position="291"/>
    </location>
</feature>
<dbReference type="Pfam" id="PF18204">
    <property type="entry name" value="PGF-CTERM"/>
    <property type="match status" value="1"/>
</dbReference>
<accession>A0A2Z2HS44</accession>
<dbReference type="InterPro" id="IPR026371">
    <property type="entry name" value="PGF_CTERM"/>
</dbReference>
<keyword evidence="6" id="KW-1185">Reference proteome</keyword>
<evidence type="ECO:0000256" key="3">
    <source>
        <dbReference type="SAM" id="Phobius"/>
    </source>
</evidence>
<dbReference type="EMBL" id="CP019893">
    <property type="protein sequence ID" value="ARS89623.1"/>
    <property type="molecule type" value="Genomic_DNA"/>
</dbReference>
<feature type="transmembrane region" description="Helical" evidence="3">
    <location>
        <begin position="328"/>
        <end position="348"/>
    </location>
</feature>
<dbReference type="KEGG" id="naj:B1756_07650"/>
<gene>
    <name evidence="5" type="ORF">B1756_07650</name>
</gene>